<name>A0ABY3PDH1_9STAP</name>
<dbReference type="Gene3D" id="3.40.630.100">
    <property type="entry name" value="Poly-gamma-glutamate hydrolase, zinc-binding motif"/>
    <property type="match status" value="1"/>
</dbReference>
<accession>A0ABY3PDH1</accession>
<evidence type="ECO:0000313" key="1">
    <source>
        <dbReference type="EMBL" id="UEX90289.1"/>
    </source>
</evidence>
<keyword evidence="1" id="KW-0378">Hydrolase</keyword>
<evidence type="ECO:0000313" key="2">
    <source>
        <dbReference type="Proteomes" id="UP001197626"/>
    </source>
</evidence>
<dbReference type="RefSeq" id="WP_229292785.1">
    <property type="nucleotide sequence ID" value="NZ_CP086654.1"/>
</dbReference>
<reference evidence="1 2" key="1">
    <citation type="journal article" date="2022" name="Pathogens">
        <title>Staphylococcus ratti sp. nov. Isolated from a Lab Rat.</title>
        <authorList>
            <person name="Kovarovic V."/>
            <person name="Sedlacek I."/>
            <person name="Petras P."/>
            <person name="Kralova S."/>
            <person name="Maslanova I."/>
            <person name="Svec P."/>
            <person name="Neumann-Schaal M."/>
            <person name="Botka T."/>
            <person name="Gelbicova T."/>
            <person name="Stankova E."/>
            <person name="Doskar J."/>
            <person name="Pantucek R."/>
        </authorList>
    </citation>
    <scope>NUCLEOTIDE SEQUENCE [LARGE SCALE GENOMIC DNA]</scope>
    <source>
        <strain evidence="1 2">CCM 9025</strain>
    </source>
</reference>
<dbReference type="InterPro" id="IPR038128">
    <property type="entry name" value="Gamma_PGA_hydro_sf"/>
</dbReference>
<dbReference type="EMBL" id="CP086654">
    <property type="protein sequence ID" value="UEX90289.1"/>
    <property type="molecule type" value="Genomic_DNA"/>
</dbReference>
<dbReference type="Pfam" id="PF05908">
    <property type="entry name" value="Gamma_PGA_hydro"/>
    <property type="match status" value="1"/>
</dbReference>
<dbReference type="Proteomes" id="UP001197626">
    <property type="component" value="Chromosome"/>
</dbReference>
<protein>
    <submittedName>
        <fullName evidence="1">Poly-gamma-glutamate hydrolase family protein</fullName>
    </submittedName>
</protein>
<proteinExistence type="predicted"/>
<organism evidence="1 2">
    <name type="scientific">Staphylococcus ratti</name>
    <dbReference type="NCBI Taxonomy" id="2892440"/>
    <lineage>
        <taxon>Bacteria</taxon>
        <taxon>Bacillati</taxon>
        <taxon>Bacillota</taxon>
        <taxon>Bacilli</taxon>
        <taxon>Bacillales</taxon>
        <taxon>Staphylococcaceae</taxon>
        <taxon>Staphylococcus</taxon>
    </lineage>
</organism>
<keyword evidence="2" id="KW-1185">Reference proteome</keyword>
<gene>
    <name evidence="1" type="ORF">LN051_01035</name>
</gene>
<dbReference type="GO" id="GO:0016787">
    <property type="term" value="F:hydrolase activity"/>
    <property type="evidence" value="ECO:0007669"/>
    <property type="project" value="UniProtKB-KW"/>
</dbReference>
<dbReference type="InterPro" id="IPR008585">
    <property type="entry name" value="Gamma_PGA_hydro"/>
</dbReference>
<sequence>MKKVIISIVLLVVVMGANVMYLTFFSESSKALDRYPSMTSLMKSTKEGVDWKIFTKDEKNPTIIVAPHGGGIEPGTTEIAGSIAKKSNSGYYTFEGLREDNNSELHVTSSNYDEPKVQKMIGQSKRTVTIHRTSRKGADVYIGGRDSDLKHKIKKNLTKRGFKVENATGDISGKSVENITNKNKRQAGVQLEISSKTISRFFKNGDYSRISRVRANNWSSTMDHFTDGVVAGLKE</sequence>